<dbReference type="EMBL" id="PQIB02000011">
    <property type="protein sequence ID" value="RLM85214.1"/>
    <property type="molecule type" value="Genomic_DNA"/>
</dbReference>
<feature type="region of interest" description="Disordered" evidence="1">
    <location>
        <begin position="111"/>
        <end position="149"/>
    </location>
</feature>
<proteinExistence type="predicted"/>
<feature type="compositionally biased region" description="Basic and acidic residues" evidence="1">
    <location>
        <begin position="218"/>
        <end position="234"/>
    </location>
</feature>
<protein>
    <submittedName>
        <fullName evidence="3">Uncharacterized protein</fullName>
    </submittedName>
</protein>
<evidence type="ECO:0000256" key="2">
    <source>
        <dbReference type="SAM" id="SignalP"/>
    </source>
</evidence>
<comment type="caution">
    <text evidence="3">The sequence shown here is derived from an EMBL/GenBank/DDBJ whole genome shotgun (WGS) entry which is preliminary data.</text>
</comment>
<dbReference type="Proteomes" id="UP000275267">
    <property type="component" value="Unassembled WGS sequence"/>
</dbReference>
<keyword evidence="4" id="KW-1185">Reference proteome</keyword>
<evidence type="ECO:0000313" key="3">
    <source>
        <dbReference type="EMBL" id="RLM85214.1"/>
    </source>
</evidence>
<organism evidence="3 4">
    <name type="scientific">Panicum miliaceum</name>
    <name type="common">Proso millet</name>
    <name type="synonym">Broomcorn millet</name>
    <dbReference type="NCBI Taxonomy" id="4540"/>
    <lineage>
        <taxon>Eukaryota</taxon>
        <taxon>Viridiplantae</taxon>
        <taxon>Streptophyta</taxon>
        <taxon>Embryophyta</taxon>
        <taxon>Tracheophyta</taxon>
        <taxon>Spermatophyta</taxon>
        <taxon>Magnoliopsida</taxon>
        <taxon>Liliopsida</taxon>
        <taxon>Poales</taxon>
        <taxon>Poaceae</taxon>
        <taxon>PACMAD clade</taxon>
        <taxon>Panicoideae</taxon>
        <taxon>Panicodae</taxon>
        <taxon>Paniceae</taxon>
        <taxon>Panicinae</taxon>
        <taxon>Panicum</taxon>
        <taxon>Panicum sect. Panicum</taxon>
    </lineage>
</organism>
<gene>
    <name evidence="3" type="ORF">C2845_PM04G24580</name>
</gene>
<evidence type="ECO:0000313" key="4">
    <source>
        <dbReference type="Proteomes" id="UP000275267"/>
    </source>
</evidence>
<feature type="region of interest" description="Disordered" evidence="1">
    <location>
        <begin position="163"/>
        <end position="234"/>
    </location>
</feature>
<dbReference type="AlphaFoldDB" id="A0A3L6QPQ3"/>
<feature type="chain" id="PRO_5017927771" evidence="2">
    <location>
        <begin position="16"/>
        <end position="234"/>
    </location>
</feature>
<evidence type="ECO:0000256" key="1">
    <source>
        <dbReference type="SAM" id="MobiDB-lite"/>
    </source>
</evidence>
<name>A0A3L6QPQ3_PANMI</name>
<feature type="region of interest" description="Disordered" evidence="1">
    <location>
        <begin position="65"/>
        <end position="90"/>
    </location>
</feature>
<accession>A0A3L6QPQ3</accession>
<reference evidence="4" key="1">
    <citation type="journal article" date="2019" name="Nat. Commun.">
        <title>The genome of broomcorn millet.</title>
        <authorList>
            <person name="Zou C."/>
            <person name="Miki D."/>
            <person name="Li D."/>
            <person name="Tang Q."/>
            <person name="Xiao L."/>
            <person name="Rajput S."/>
            <person name="Deng P."/>
            <person name="Jia W."/>
            <person name="Huang R."/>
            <person name="Zhang M."/>
            <person name="Sun Y."/>
            <person name="Hu J."/>
            <person name="Fu X."/>
            <person name="Schnable P.S."/>
            <person name="Li F."/>
            <person name="Zhang H."/>
            <person name="Feng B."/>
            <person name="Zhu X."/>
            <person name="Liu R."/>
            <person name="Schnable J.C."/>
            <person name="Zhu J.-K."/>
            <person name="Zhang H."/>
        </authorList>
    </citation>
    <scope>NUCLEOTIDE SEQUENCE [LARGE SCALE GENOMIC DNA]</scope>
</reference>
<keyword evidence="2" id="KW-0732">Signal</keyword>
<feature type="signal peptide" evidence="2">
    <location>
        <begin position="1"/>
        <end position="15"/>
    </location>
</feature>
<sequence>MALPVILLSIYPTLQLPAIPPPSAPIYHLSLLPATISSPAAGQAPLLLAGGGQASLLATAGAARAAHPSARQSDADPASAGARPPTLPPRLVTRVPLSPPLHIHAAPRIPTSLRRPSTPMPARHVRPVVTAPPRPCGTARPGRPSLPLPAHAGAARAACRRRLSPPMPARRVRPAVAAPPETGRRRPGRRCGRFGVHHEGEMPAGGERRRRHGGASADRPKEEGRKRERKERLN</sequence>